<evidence type="ECO:0000259" key="4">
    <source>
        <dbReference type="PROSITE" id="PS51448"/>
    </source>
</evidence>
<keyword evidence="1 2" id="KW-1015">Disulfide bond</keyword>
<evidence type="ECO:0000313" key="5">
    <source>
        <dbReference type="EMBL" id="CAI8017778.1"/>
    </source>
</evidence>
<keyword evidence="6" id="KW-1185">Reference proteome</keyword>
<evidence type="ECO:0000256" key="1">
    <source>
        <dbReference type="ARBA" id="ARBA00023157"/>
    </source>
</evidence>
<gene>
    <name evidence="5" type="ORF">GBAR_LOCUS10736</name>
</gene>
<dbReference type="InterPro" id="IPR000519">
    <property type="entry name" value="P_trefoil_dom"/>
</dbReference>
<evidence type="ECO:0000256" key="3">
    <source>
        <dbReference type="SAM" id="Phobius"/>
    </source>
</evidence>
<dbReference type="PROSITE" id="PS00025">
    <property type="entry name" value="P_TREFOIL_1"/>
    <property type="match status" value="1"/>
</dbReference>
<feature type="disulfide bond" evidence="2">
    <location>
        <begin position="68"/>
        <end position="83"/>
    </location>
</feature>
<keyword evidence="3" id="KW-1133">Transmembrane helix</keyword>
<protein>
    <recommendedName>
        <fullName evidence="4">P-type domain-containing protein</fullName>
    </recommendedName>
</protein>
<evidence type="ECO:0000313" key="6">
    <source>
        <dbReference type="Proteomes" id="UP001174909"/>
    </source>
</evidence>
<dbReference type="PROSITE" id="PS51448">
    <property type="entry name" value="P_TREFOIL_2"/>
    <property type="match status" value="1"/>
</dbReference>
<comment type="caution">
    <text evidence="5">The sequence shown here is derived from an EMBL/GenBank/DDBJ whole genome shotgun (WGS) entry which is preliminary data.</text>
</comment>
<feature type="domain" description="P-type" evidence="4">
    <location>
        <begin position="57"/>
        <end position="91"/>
    </location>
</feature>
<reference evidence="5" key="1">
    <citation type="submission" date="2023-03" db="EMBL/GenBank/DDBJ databases">
        <authorList>
            <person name="Steffen K."/>
            <person name="Cardenas P."/>
        </authorList>
    </citation>
    <scope>NUCLEOTIDE SEQUENCE</scope>
</reference>
<dbReference type="Gene3D" id="4.10.110.10">
    <property type="entry name" value="Spasmolytic Protein, domain 1"/>
    <property type="match status" value="1"/>
</dbReference>
<accession>A0AA35RVR3</accession>
<comment type="caution">
    <text evidence="2">Lacks conserved residue(s) required for the propagation of feature annotation.</text>
</comment>
<keyword evidence="3" id="KW-0472">Membrane</keyword>
<dbReference type="EMBL" id="CASHTH010001654">
    <property type="protein sequence ID" value="CAI8017778.1"/>
    <property type="molecule type" value="Genomic_DNA"/>
</dbReference>
<name>A0AA35RVR3_GEOBA</name>
<dbReference type="Proteomes" id="UP001174909">
    <property type="component" value="Unassembled WGS sequence"/>
</dbReference>
<dbReference type="SMART" id="SM00018">
    <property type="entry name" value="PD"/>
    <property type="match status" value="1"/>
</dbReference>
<evidence type="ECO:0000256" key="2">
    <source>
        <dbReference type="PROSITE-ProRule" id="PRU00779"/>
    </source>
</evidence>
<organism evidence="5 6">
    <name type="scientific">Geodia barretti</name>
    <name type="common">Barrett's horny sponge</name>
    <dbReference type="NCBI Taxonomy" id="519541"/>
    <lineage>
        <taxon>Eukaryota</taxon>
        <taxon>Metazoa</taxon>
        <taxon>Porifera</taxon>
        <taxon>Demospongiae</taxon>
        <taxon>Heteroscleromorpha</taxon>
        <taxon>Tetractinellida</taxon>
        <taxon>Astrophorina</taxon>
        <taxon>Geodiidae</taxon>
        <taxon>Geodia</taxon>
    </lineage>
</organism>
<proteinExistence type="predicted"/>
<keyword evidence="3" id="KW-0812">Transmembrane</keyword>
<dbReference type="CDD" id="cd00111">
    <property type="entry name" value="Trefoil"/>
    <property type="match status" value="1"/>
</dbReference>
<feature type="transmembrane region" description="Helical" evidence="3">
    <location>
        <begin position="39"/>
        <end position="56"/>
    </location>
</feature>
<dbReference type="Pfam" id="PF00088">
    <property type="entry name" value="Trefoil"/>
    <property type="match status" value="1"/>
</dbReference>
<dbReference type="AlphaFoldDB" id="A0AA35RVR3"/>
<dbReference type="InterPro" id="IPR044913">
    <property type="entry name" value="P_trefoil_dom_sf"/>
</dbReference>
<dbReference type="SUPFAM" id="SSF57492">
    <property type="entry name" value="Trefoil"/>
    <property type="match status" value="1"/>
</dbReference>
<sequence>YPLIIVASFHYFAHAYEFLAEACAVVGSGWSADGVMKKVAVLLALALSVGCAAAYVSSCDASAARNDCGYLGITESECEAKGCCWSPEDVR</sequence>
<feature type="non-terminal residue" evidence="5">
    <location>
        <position position="91"/>
    </location>
</feature>
<dbReference type="InterPro" id="IPR017957">
    <property type="entry name" value="P_trefoil_CS"/>
</dbReference>